<dbReference type="InterPro" id="IPR013762">
    <property type="entry name" value="Integrase-like_cat_sf"/>
</dbReference>
<dbReference type="InterPro" id="IPR004107">
    <property type="entry name" value="Integrase_SAM-like_N"/>
</dbReference>
<evidence type="ECO:0000313" key="8">
    <source>
        <dbReference type="EMBL" id="SDU42985.1"/>
    </source>
</evidence>
<gene>
    <name evidence="8" type="ORF">SAMN04488563_1684</name>
</gene>
<dbReference type="GO" id="GO:0015074">
    <property type="term" value="P:DNA integration"/>
    <property type="evidence" value="ECO:0007669"/>
    <property type="project" value="UniProtKB-KW"/>
</dbReference>
<evidence type="ECO:0000256" key="1">
    <source>
        <dbReference type="ARBA" id="ARBA00008857"/>
    </source>
</evidence>
<dbReference type="STRING" id="419479.SAMN04488563_1684"/>
<evidence type="ECO:0000256" key="2">
    <source>
        <dbReference type="ARBA" id="ARBA00022908"/>
    </source>
</evidence>
<dbReference type="OrthoDB" id="1822491at2"/>
<feature type="domain" description="Core-binding (CB)" evidence="7">
    <location>
        <begin position="8"/>
        <end position="87"/>
    </location>
</feature>
<evidence type="ECO:0000259" key="6">
    <source>
        <dbReference type="PROSITE" id="PS51898"/>
    </source>
</evidence>
<dbReference type="PANTHER" id="PTHR30349:SF64">
    <property type="entry name" value="PROPHAGE INTEGRASE INTD-RELATED"/>
    <property type="match status" value="1"/>
</dbReference>
<dbReference type="EMBL" id="LT629791">
    <property type="protein sequence ID" value="SDU42985.1"/>
    <property type="molecule type" value="Genomic_DNA"/>
</dbReference>
<evidence type="ECO:0000259" key="7">
    <source>
        <dbReference type="PROSITE" id="PS51900"/>
    </source>
</evidence>
<dbReference type="PANTHER" id="PTHR30349">
    <property type="entry name" value="PHAGE INTEGRASE-RELATED"/>
    <property type="match status" value="1"/>
</dbReference>
<dbReference type="SUPFAM" id="SSF56349">
    <property type="entry name" value="DNA breaking-rejoining enzymes"/>
    <property type="match status" value="1"/>
</dbReference>
<dbReference type="Gene3D" id="1.10.443.10">
    <property type="entry name" value="Intergrase catalytic core"/>
    <property type="match status" value="1"/>
</dbReference>
<dbReference type="Pfam" id="PF02899">
    <property type="entry name" value="Phage_int_SAM_1"/>
    <property type="match status" value="1"/>
</dbReference>
<comment type="similarity">
    <text evidence="1">Belongs to the 'phage' integrase family.</text>
</comment>
<keyword evidence="9" id="KW-1185">Reference proteome</keyword>
<dbReference type="AlphaFoldDB" id="A0A1H2IG80"/>
<dbReference type="GO" id="GO:0006310">
    <property type="term" value="P:DNA recombination"/>
    <property type="evidence" value="ECO:0007669"/>
    <property type="project" value="UniProtKB-KW"/>
</dbReference>
<evidence type="ECO:0000313" key="9">
    <source>
        <dbReference type="Proteomes" id="UP000182977"/>
    </source>
</evidence>
<keyword evidence="2" id="KW-0229">DNA integration</keyword>
<accession>A0A1H2IG80</accession>
<evidence type="ECO:0000256" key="4">
    <source>
        <dbReference type="ARBA" id="ARBA00023172"/>
    </source>
</evidence>
<dbReference type="Gene3D" id="1.10.150.130">
    <property type="match status" value="1"/>
</dbReference>
<proteinExistence type="inferred from homology"/>
<evidence type="ECO:0000256" key="3">
    <source>
        <dbReference type="ARBA" id="ARBA00023125"/>
    </source>
</evidence>
<keyword evidence="3 5" id="KW-0238">DNA-binding</keyword>
<dbReference type="InterPro" id="IPR050090">
    <property type="entry name" value="Tyrosine_recombinase_XerCD"/>
</dbReference>
<keyword evidence="4" id="KW-0233">DNA recombination</keyword>
<protein>
    <submittedName>
        <fullName evidence="8">Site-specific recombinase XerD</fullName>
    </submittedName>
</protein>
<dbReference type="InterPro" id="IPR011010">
    <property type="entry name" value="DNA_brk_join_enz"/>
</dbReference>
<evidence type="ECO:0000256" key="5">
    <source>
        <dbReference type="PROSITE-ProRule" id="PRU01248"/>
    </source>
</evidence>
<name>A0A1H2IG80_9ACTN</name>
<feature type="domain" description="Tyr recombinase" evidence="6">
    <location>
        <begin position="108"/>
        <end position="310"/>
    </location>
</feature>
<sequence>MFARTKAAAWRSAIDDYTLVLRAAKRSTNTILVRRSQLRRFAADHISTHPWRISEDDVVAWLALYEWTASTTSSHQSALRGFYRWAYAKGRCKSDPTAALERISVPRRLPDPVSEAVLADGLDDATDRVELILLMAGYGGMRRGEIARSEWTWLNWKPVTDDAGRPVVDDATGKTVMWPVFIRIHGKGGKYRDVPVHPRLADALVAEWARRQAGHAGTGWRYGTSDPDAIRRWLFPGRRGRHLNPSSIGHIAKQALGGRRGHSMRHRFATELLARGRDIREVQELLGHASLNTTQVYTYVAPERLTAAVNVL</sequence>
<dbReference type="PROSITE" id="PS51898">
    <property type="entry name" value="TYR_RECOMBINASE"/>
    <property type="match status" value="1"/>
</dbReference>
<dbReference type="GO" id="GO:0003677">
    <property type="term" value="F:DNA binding"/>
    <property type="evidence" value="ECO:0007669"/>
    <property type="project" value="UniProtKB-UniRule"/>
</dbReference>
<dbReference type="InterPro" id="IPR044068">
    <property type="entry name" value="CB"/>
</dbReference>
<dbReference type="Proteomes" id="UP000182977">
    <property type="component" value="Chromosome I"/>
</dbReference>
<organism evidence="8 9">
    <name type="scientific">Jiangella alkaliphila</name>
    <dbReference type="NCBI Taxonomy" id="419479"/>
    <lineage>
        <taxon>Bacteria</taxon>
        <taxon>Bacillati</taxon>
        <taxon>Actinomycetota</taxon>
        <taxon>Actinomycetes</taxon>
        <taxon>Jiangellales</taxon>
        <taxon>Jiangellaceae</taxon>
        <taxon>Jiangella</taxon>
    </lineage>
</organism>
<dbReference type="Pfam" id="PF00589">
    <property type="entry name" value="Phage_integrase"/>
    <property type="match status" value="1"/>
</dbReference>
<dbReference type="PROSITE" id="PS51900">
    <property type="entry name" value="CB"/>
    <property type="match status" value="1"/>
</dbReference>
<reference evidence="9" key="1">
    <citation type="submission" date="2016-10" db="EMBL/GenBank/DDBJ databases">
        <authorList>
            <person name="Varghese N."/>
            <person name="Submissions S."/>
        </authorList>
    </citation>
    <scope>NUCLEOTIDE SEQUENCE [LARGE SCALE GENOMIC DNA]</scope>
    <source>
        <strain evidence="9">DSM 45079</strain>
    </source>
</reference>
<dbReference type="InterPro" id="IPR010998">
    <property type="entry name" value="Integrase_recombinase_N"/>
</dbReference>
<dbReference type="InterPro" id="IPR002104">
    <property type="entry name" value="Integrase_catalytic"/>
</dbReference>
<dbReference type="RefSeq" id="WP_046771213.1">
    <property type="nucleotide sequence ID" value="NZ_LBMC01000040.1"/>
</dbReference>